<gene>
    <name evidence="3" type="ORF">BQ4739_LOCUS11061</name>
    <name evidence="2" type="ORF">BQ4739_LOCUS3692</name>
</gene>
<evidence type="ECO:0000313" key="4">
    <source>
        <dbReference type="Proteomes" id="UP000256970"/>
    </source>
</evidence>
<dbReference type="Pfam" id="PF20711">
    <property type="entry name" value="DUF6825"/>
    <property type="match status" value="1"/>
</dbReference>
<dbReference type="GO" id="GO:0010027">
    <property type="term" value="P:thylakoid membrane organization"/>
    <property type="evidence" value="ECO:0007669"/>
    <property type="project" value="InterPro"/>
</dbReference>
<feature type="compositionally biased region" description="Polar residues" evidence="1">
    <location>
        <begin position="115"/>
        <end position="125"/>
    </location>
</feature>
<dbReference type="STRING" id="3088.A0A383VDW5"/>
<dbReference type="EMBL" id="FNXT01001017">
    <property type="protein sequence ID" value="SZX70904.1"/>
    <property type="molecule type" value="Genomic_DNA"/>
</dbReference>
<protein>
    <submittedName>
        <fullName evidence="2">Uncharacterized protein</fullName>
    </submittedName>
</protein>
<sequence>MVTVASRRAAEVALDCASQMGIAIAEQPRRMKEFQDEVQAVAERELQSSSRQPGLLASSSSGSSRSSSSSSSTSSSSAAANKDLEAIVDELRADIAASRALLQQIKTGDMGPLGPTTSSSKRSGA</sequence>
<feature type="compositionally biased region" description="Low complexity" evidence="1">
    <location>
        <begin position="58"/>
        <end position="77"/>
    </location>
</feature>
<dbReference type="InterPro" id="IPR040003">
    <property type="entry name" value="PG18-like"/>
</dbReference>
<evidence type="ECO:0000313" key="3">
    <source>
        <dbReference type="EMBL" id="SZX70904.1"/>
    </source>
</evidence>
<proteinExistence type="predicted"/>
<keyword evidence="4" id="KW-1185">Reference proteome</keyword>
<reference evidence="2 4" key="1">
    <citation type="submission" date="2016-10" db="EMBL/GenBank/DDBJ databases">
        <authorList>
            <person name="Cai Z."/>
        </authorList>
    </citation>
    <scope>NUCLEOTIDE SEQUENCE [LARGE SCALE GENOMIC DNA]</scope>
</reference>
<dbReference type="AlphaFoldDB" id="A0A383VDW5"/>
<dbReference type="EMBL" id="FNXT01000284">
    <property type="protein sequence ID" value="SZX63130.1"/>
    <property type="molecule type" value="Genomic_DNA"/>
</dbReference>
<evidence type="ECO:0000313" key="2">
    <source>
        <dbReference type="EMBL" id="SZX63130.1"/>
    </source>
</evidence>
<feature type="region of interest" description="Disordered" evidence="1">
    <location>
        <begin position="42"/>
        <end position="80"/>
    </location>
</feature>
<accession>A0A383VDW5</accession>
<feature type="region of interest" description="Disordered" evidence="1">
    <location>
        <begin position="102"/>
        <end position="125"/>
    </location>
</feature>
<dbReference type="Proteomes" id="UP000256970">
    <property type="component" value="Unassembled WGS sequence"/>
</dbReference>
<evidence type="ECO:0000256" key="1">
    <source>
        <dbReference type="SAM" id="MobiDB-lite"/>
    </source>
</evidence>
<organism evidence="2 4">
    <name type="scientific">Tetradesmus obliquus</name>
    <name type="common">Green alga</name>
    <name type="synonym">Acutodesmus obliquus</name>
    <dbReference type="NCBI Taxonomy" id="3088"/>
    <lineage>
        <taxon>Eukaryota</taxon>
        <taxon>Viridiplantae</taxon>
        <taxon>Chlorophyta</taxon>
        <taxon>core chlorophytes</taxon>
        <taxon>Chlorophyceae</taxon>
        <taxon>CS clade</taxon>
        <taxon>Sphaeropleales</taxon>
        <taxon>Scenedesmaceae</taxon>
        <taxon>Tetradesmus</taxon>
    </lineage>
</organism>
<name>A0A383VDW5_TETOB</name>